<name>A0A1G5C2D4_9GAMM</name>
<dbReference type="STRING" id="381306.AN478_10870"/>
<dbReference type="OrthoDB" id="123240at2"/>
<dbReference type="InterPro" id="IPR003844">
    <property type="entry name" value="UPF0060"/>
</dbReference>
<evidence type="ECO:0000256" key="1">
    <source>
        <dbReference type="ARBA" id="ARBA00022475"/>
    </source>
</evidence>
<dbReference type="HAMAP" id="MF_00010">
    <property type="entry name" value="UPF0060"/>
    <property type="match status" value="1"/>
</dbReference>
<proteinExistence type="inferred from homology"/>
<accession>A0A1G5C2D4</accession>
<reference evidence="7" key="1">
    <citation type="submission" date="2016-10" db="EMBL/GenBank/DDBJ databases">
        <authorList>
            <person name="Varghese N."/>
        </authorList>
    </citation>
    <scope>NUCLEOTIDE SEQUENCE [LARGE SCALE GENOMIC DNA]</scope>
    <source>
        <strain evidence="7">HL 19</strain>
    </source>
</reference>
<keyword evidence="3 5" id="KW-1133">Transmembrane helix</keyword>
<feature type="transmembrane region" description="Helical" evidence="5">
    <location>
        <begin position="118"/>
        <end position="135"/>
    </location>
</feature>
<keyword evidence="2 5" id="KW-0812">Transmembrane</keyword>
<evidence type="ECO:0000313" key="6">
    <source>
        <dbReference type="EMBL" id="SCX96487.1"/>
    </source>
</evidence>
<dbReference type="NCBIfam" id="NF002586">
    <property type="entry name" value="PRK02237.1"/>
    <property type="match status" value="1"/>
</dbReference>
<evidence type="ECO:0000313" key="7">
    <source>
        <dbReference type="Proteomes" id="UP000183104"/>
    </source>
</evidence>
<comment type="similarity">
    <text evidence="5">Belongs to the UPF0060 family.</text>
</comment>
<feature type="transmembrane region" description="Helical" evidence="5">
    <location>
        <begin position="90"/>
        <end position="106"/>
    </location>
</feature>
<comment type="subcellular location">
    <subcellularLocation>
        <location evidence="5">Cell membrane</location>
        <topology evidence="5">Multi-pass membrane protein</topology>
    </subcellularLocation>
</comment>
<protein>
    <submittedName>
        <fullName evidence="6">Small multidrug resistance family-3 protein</fullName>
    </submittedName>
</protein>
<dbReference type="SUPFAM" id="SSF103481">
    <property type="entry name" value="Multidrug resistance efflux transporter EmrE"/>
    <property type="match status" value="1"/>
</dbReference>
<dbReference type="Pfam" id="PF02694">
    <property type="entry name" value="UPF0060"/>
    <property type="match status" value="1"/>
</dbReference>
<gene>
    <name evidence="6" type="ORF">SAMN05661077_0859</name>
</gene>
<keyword evidence="7" id="KW-1185">Reference proteome</keyword>
<dbReference type="PANTHER" id="PTHR36116:SF1">
    <property type="entry name" value="UPF0060 MEMBRANE PROTEIN YNFA"/>
    <property type="match status" value="1"/>
</dbReference>
<keyword evidence="4 5" id="KW-0472">Membrane</keyword>
<organism evidence="6 7">
    <name type="scientific">Thiohalorhabdus denitrificans</name>
    <dbReference type="NCBI Taxonomy" id="381306"/>
    <lineage>
        <taxon>Bacteria</taxon>
        <taxon>Pseudomonadati</taxon>
        <taxon>Pseudomonadota</taxon>
        <taxon>Gammaproteobacteria</taxon>
        <taxon>Thiohalorhabdales</taxon>
        <taxon>Thiohalorhabdaceae</taxon>
        <taxon>Thiohalorhabdus</taxon>
    </lineage>
</organism>
<evidence type="ECO:0000256" key="2">
    <source>
        <dbReference type="ARBA" id="ARBA00022692"/>
    </source>
</evidence>
<sequence length="138" mass="14829">MDGVHGPILTSGYRVVTVRERGAVESVFLLLRPLGLYLGAALFEIGGCFAFWAWLRLDKSAWWLLPGLVALAAFAYLLTRIDTDFAGRAYAAYGGVYIASSLLWLWGVEGQVPDRWDGIGAAVCLLGAGIILLGPRGA</sequence>
<dbReference type="GO" id="GO:0005886">
    <property type="term" value="C:plasma membrane"/>
    <property type="evidence" value="ECO:0007669"/>
    <property type="project" value="UniProtKB-SubCell"/>
</dbReference>
<dbReference type="InterPro" id="IPR037185">
    <property type="entry name" value="EmrE-like"/>
</dbReference>
<dbReference type="AlphaFoldDB" id="A0A1G5C2D4"/>
<dbReference type="EMBL" id="FMUN01000002">
    <property type="protein sequence ID" value="SCX96487.1"/>
    <property type="molecule type" value="Genomic_DNA"/>
</dbReference>
<feature type="transmembrane region" description="Helical" evidence="5">
    <location>
        <begin position="61"/>
        <end position="78"/>
    </location>
</feature>
<evidence type="ECO:0000256" key="3">
    <source>
        <dbReference type="ARBA" id="ARBA00022989"/>
    </source>
</evidence>
<dbReference type="PANTHER" id="PTHR36116">
    <property type="entry name" value="UPF0060 MEMBRANE PROTEIN YNFA"/>
    <property type="match status" value="1"/>
</dbReference>
<feature type="transmembrane region" description="Helical" evidence="5">
    <location>
        <begin position="34"/>
        <end position="55"/>
    </location>
</feature>
<dbReference type="Proteomes" id="UP000183104">
    <property type="component" value="Unassembled WGS sequence"/>
</dbReference>
<evidence type="ECO:0000256" key="5">
    <source>
        <dbReference type="HAMAP-Rule" id="MF_00010"/>
    </source>
</evidence>
<keyword evidence="1 5" id="KW-1003">Cell membrane</keyword>
<evidence type="ECO:0000256" key="4">
    <source>
        <dbReference type="ARBA" id="ARBA00023136"/>
    </source>
</evidence>